<sequence>MDKLIIIYQLPHIPYFKFLKIKQYNKTQKKFLKIKELNSILYFLYNLMYFLMLQYMFLQYFNNLKKVKELPKQQTEHNMHILKTIFLPFFSYILLFPYFQDSKHLHRLNRLLYSPMKGKIDFQRKSKMLLNYI</sequence>
<dbReference type="InParanoid" id="G0QK20"/>
<keyword evidence="1" id="KW-1133">Transmembrane helix</keyword>
<dbReference type="AlphaFoldDB" id="G0QK20"/>
<keyword evidence="3" id="KW-1185">Reference proteome</keyword>
<keyword evidence="1" id="KW-0472">Membrane</keyword>
<dbReference type="GeneID" id="14910628"/>
<dbReference type="EMBL" id="GL983119">
    <property type="protein sequence ID" value="EGR34436.1"/>
    <property type="molecule type" value="Genomic_DNA"/>
</dbReference>
<proteinExistence type="predicted"/>
<evidence type="ECO:0000313" key="2">
    <source>
        <dbReference type="EMBL" id="EGR34436.1"/>
    </source>
</evidence>
<keyword evidence="1" id="KW-0812">Transmembrane</keyword>
<accession>G0QK20</accession>
<dbReference type="RefSeq" id="XP_004039740.1">
    <property type="nucleotide sequence ID" value="XM_004039692.1"/>
</dbReference>
<name>G0QK20_ICHMU</name>
<gene>
    <name evidence="2" type="ORF">IMG5_011610</name>
</gene>
<organism evidence="2 3">
    <name type="scientific">Ichthyophthirius multifiliis</name>
    <name type="common">White spot disease agent</name>
    <name type="synonym">Ich</name>
    <dbReference type="NCBI Taxonomy" id="5932"/>
    <lineage>
        <taxon>Eukaryota</taxon>
        <taxon>Sar</taxon>
        <taxon>Alveolata</taxon>
        <taxon>Ciliophora</taxon>
        <taxon>Intramacronucleata</taxon>
        <taxon>Oligohymenophorea</taxon>
        <taxon>Hymenostomatida</taxon>
        <taxon>Ophryoglenina</taxon>
        <taxon>Ichthyophthirius</taxon>
    </lineage>
</organism>
<protein>
    <recommendedName>
        <fullName evidence="4">Transmembrane protein</fullName>
    </recommendedName>
</protein>
<feature type="transmembrane region" description="Helical" evidence="1">
    <location>
        <begin position="40"/>
        <end position="61"/>
    </location>
</feature>
<reference evidence="2 3" key="1">
    <citation type="submission" date="2011-07" db="EMBL/GenBank/DDBJ databases">
        <authorList>
            <person name="Coyne R."/>
            <person name="Brami D."/>
            <person name="Johnson J."/>
            <person name="Hostetler J."/>
            <person name="Hannick L."/>
            <person name="Clark T."/>
            <person name="Cassidy-Hanley D."/>
            <person name="Inman J."/>
        </authorList>
    </citation>
    <scope>NUCLEOTIDE SEQUENCE [LARGE SCALE GENOMIC DNA]</scope>
    <source>
        <strain evidence="2 3">G5</strain>
    </source>
</reference>
<evidence type="ECO:0008006" key="4">
    <source>
        <dbReference type="Google" id="ProtNLM"/>
    </source>
</evidence>
<evidence type="ECO:0000256" key="1">
    <source>
        <dbReference type="SAM" id="Phobius"/>
    </source>
</evidence>
<feature type="transmembrane region" description="Helical" evidence="1">
    <location>
        <begin position="81"/>
        <end position="99"/>
    </location>
</feature>
<dbReference type="Proteomes" id="UP000008983">
    <property type="component" value="Unassembled WGS sequence"/>
</dbReference>
<evidence type="ECO:0000313" key="3">
    <source>
        <dbReference type="Proteomes" id="UP000008983"/>
    </source>
</evidence>